<name>A0ABV4DLS6_9LACO</name>
<gene>
    <name evidence="2" type="primary">mobL</name>
    <name evidence="2" type="ORF">AALT52_00775</name>
</gene>
<comment type="caution">
    <text evidence="2">The sequence shown here is derived from an EMBL/GenBank/DDBJ whole genome shotgun (WGS) entry which is preliminary data.</text>
</comment>
<protein>
    <submittedName>
        <fullName evidence="2">Relaxase MobL</fullName>
    </submittedName>
</protein>
<evidence type="ECO:0000256" key="1">
    <source>
        <dbReference type="SAM" id="Coils"/>
    </source>
</evidence>
<dbReference type="RefSeq" id="WP_369940027.1">
    <property type="nucleotide sequence ID" value="NZ_JBCLUF010000002.1"/>
</dbReference>
<dbReference type="Proteomes" id="UP001565236">
    <property type="component" value="Unassembled WGS sequence"/>
</dbReference>
<keyword evidence="3" id="KW-1185">Reference proteome</keyword>
<reference evidence="2 3" key="1">
    <citation type="submission" date="2024-03" db="EMBL/GenBank/DDBJ databases">
        <title>Mouse gut bacterial collection (mGBC) of GemPharmatech.</title>
        <authorList>
            <person name="He Y."/>
            <person name="Dong L."/>
            <person name="Wu D."/>
            <person name="Gao X."/>
            <person name="Lin Z."/>
        </authorList>
    </citation>
    <scope>NUCLEOTIDE SEQUENCE [LARGE SCALE GENOMIC DNA]</scope>
    <source>
        <strain evidence="2 3">15-30</strain>
    </source>
</reference>
<evidence type="ECO:0000313" key="3">
    <source>
        <dbReference type="Proteomes" id="UP001565236"/>
    </source>
</evidence>
<proteinExistence type="predicted"/>
<keyword evidence="1" id="KW-0175">Coiled coil</keyword>
<dbReference type="Pfam" id="PF18555">
    <property type="entry name" value="MobL"/>
    <property type="match status" value="1"/>
</dbReference>
<dbReference type="InterPro" id="IPR041073">
    <property type="entry name" value="MobL"/>
</dbReference>
<evidence type="ECO:0000313" key="2">
    <source>
        <dbReference type="EMBL" id="MEY8661431.1"/>
    </source>
</evidence>
<feature type="coiled-coil region" evidence="1">
    <location>
        <begin position="216"/>
        <end position="243"/>
    </location>
</feature>
<dbReference type="EMBL" id="JBCLUF010000002">
    <property type="protein sequence ID" value="MEY8661431.1"/>
    <property type="molecule type" value="Genomic_DNA"/>
</dbReference>
<sequence length="779" mass="92489">MWDFTTPYARFVDYTNRKEAVDPREDRLVEGIDQETAKEIAEKIEEQNLDYVGYIDYMKRNYATKVNDKDRTGIFTDKTLNADVSEAKKLKEMLNQAHENKSILWRGVVSFDNNFLKENGIYNPDTGFLNQTRLKQVMQKTMSNVVRREHLSRSSFWWGNIHLNTDNVHIHIGLSEIHSERPMIYYAPRNRKERKGKFSQKTIKVIKSNVYNGLLREDSRQRNLEYEKKIATLRDELLKKIEQKEIEKLNRVERFFLNQALEHFPEGKKLRYKSNAIDFKMSKFFIARYVDYQLQSDPFLYQNYQKYTRKLLENYQGVYQKGTAREKNELHQKLVKSYGVQTARAFRNGQMDRFLAKREAELRERLGNHTLNYIQSVVVANKNKGIRNLSLNNQERIQNEDPKATKVHSAKVWEQMGYKIKSGAISITLVVPLSEEEKEELKAAGKDISDFKEELFYDERFVEPFDPKRVKSDIDFTALKSMQKDELFELVEISRNILEEDPDNIKVKQRFGIFKYALRQKIIEERVEEIAVTRQLLEKYQPKDELTQNFVRFKQSQLAELAELADLQKMPIYRLTKGAQEQKEQLAHKYLNVVQISVSKVNAKVCQEQIARFENEIKLAKYVTDESIFKLLKGDNATKESYLSELEDMKQVINIKFLIFTNNNLIKQTSDPRRKKQLRIQNGKYFTELKKLYHKLAPEEYILAKSKLEWDYQYDTSFRRQISKTFDQSRAYKSQARNSYQRATRKFVKGAKLALKDDSDKREYLLKVLDRNEERERER</sequence>
<accession>A0ABV4DLS6</accession>
<organism evidence="2 3">
    <name type="scientific">Ligilactobacillus faecis</name>
    <dbReference type="NCBI Taxonomy" id="762833"/>
    <lineage>
        <taxon>Bacteria</taxon>
        <taxon>Bacillati</taxon>
        <taxon>Bacillota</taxon>
        <taxon>Bacilli</taxon>
        <taxon>Lactobacillales</taxon>
        <taxon>Lactobacillaceae</taxon>
        <taxon>Ligilactobacillus</taxon>
    </lineage>
</organism>